<protein>
    <submittedName>
        <fullName evidence="2">Uncharacterized protein</fullName>
    </submittedName>
</protein>
<feature type="region of interest" description="Disordered" evidence="1">
    <location>
        <begin position="82"/>
        <end position="110"/>
    </location>
</feature>
<reference evidence="2" key="1">
    <citation type="journal article" date="2019" name="Sci. Rep.">
        <title>Draft genome of Tanacetum cinerariifolium, the natural source of mosquito coil.</title>
        <authorList>
            <person name="Yamashiro T."/>
            <person name="Shiraishi A."/>
            <person name="Satake H."/>
            <person name="Nakayama K."/>
        </authorList>
    </citation>
    <scope>NUCLEOTIDE SEQUENCE</scope>
</reference>
<dbReference type="AlphaFoldDB" id="A0A699X0G6"/>
<gene>
    <name evidence="2" type="ORF">Tci_923989</name>
</gene>
<accession>A0A699X0G6</accession>
<feature type="compositionally biased region" description="Low complexity" evidence="1">
    <location>
        <begin position="82"/>
        <end position="95"/>
    </location>
</feature>
<proteinExistence type="predicted"/>
<feature type="non-terminal residue" evidence="2">
    <location>
        <position position="110"/>
    </location>
</feature>
<sequence length="110" mass="11710">GGMIFADQQPGGSGGEQHHAARLAELERRLRIGVAQHLLGGSAVRPLGADHLAQRLEQVRQPPRQGHRRIGLDLAVGDMAQPVAVGPDDAPAGGAEPRVEAEDDHVTRRR</sequence>
<evidence type="ECO:0000313" key="2">
    <source>
        <dbReference type="EMBL" id="GFD52020.1"/>
    </source>
</evidence>
<name>A0A699X0G6_TANCI</name>
<comment type="caution">
    <text evidence="2">The sequence shown here is derived from an EMBL/GenBank/DDBJ whole genome shotgun (WGS) entry which is preliminary data.</text>
</comment>
<feature type="compositionally biased region" description="Basic and acidic residues" evidence="1">
    <location>
        <begin position="97"/>
        <end position="110"/>
    </location>
</feature>
<feature type="non-terminal residue" evidence="2">
    <location>
        <position position="1"/>
    </location>
</feature>
<organism evidence="2">
    <name type="scientific">Tanacetum cinerariifolium</name>
    <name type="common">Dalmatian daisy</name>
    <name type="synonym">Chrysanthemum cinerariifolium</name>
    <dbReference type="NCBI Taxonomy" id="118510"/>
    <lineage>
        <taxon>Eukaryota</taxon>
        <taxon>Viridiplantae</taxon>
        <taxon>Streptophyta</taxon>
        <taxon>Embryophyta</taxon>
        <taxon>Tracheophyta</taxon>
        <taxon>Spermatophyta</taxon>
        <taxon>Magnoliopsida</taxon>
        <taxon>eudicotyledons</taxon>
        <taxon>Gunneridae</taxon>
        <taxon>Pentapetalae</taxon>
        <taxon>asterids</taxon>
        <taxon>campanulids</taxon>
        <taxon>Asterales</taxon>
        <taxon>Asteraceae</taxon>
        <taxon>Asteroideae</taxon>
        <taxon>Anthemideae</taxon>
        <taxon>Anthemidinae</taxon>
        <taxon>Tanacetum</taxon>
    </lineage>
</organism>
<evidence type="ECO:0000256" key="1">
    <source>
        <dbReference type="SAM" id="MobiDB-lite"/>
    </source>
</evidence>
<dbReference type="EMBL" id="BKCJ011777066">
    <property type="protein sequence ID" value="GFD52020.1"/>
    <property type="molecule type" value="Genomic_DNA"/>
</dbReference>